<dbReference type="PANTHER" id="PTHR19328:SF13">
    <property type="entry name" value="HIPL1 PROTEIN"/>
    <property type="match status" value="1"/>
</dbReference>
<comment type="caution">
    <text evidence="3">The sequence shown here is derived from an EMBL/GenBank/DDBJ whole genome shotgun (WGS) entry which is preliminary data.</text>
</comment>
<proteinExistence type="predicted"/>
<feature type="domain" description="FAS1" evidence="2">
    <location>
        <begin position="661"/>
        <end position="807"/>
    </location>
</feature>
<dbReference type="Pfam" id="PF02469">
    <property type="entry name" value="Fasciclin"/>
    <property type="match status" value="1"/>
</dbReference>
<gene>
    <name evidence="3" type="ORF">IV203_005825</name>
</gene>
<dbReference type="Proteomes" id="UP000693970">
    <property type="component" value="Unassembled WGS sequence"/>
</dbReference>
<evidence type="ECO:0000259" key="2">
    <source>
        <dbReference type="PROSITE" id="PS50213"/>
    </source>
</evidence>
<dbReference type="OrthoDB" id="10266706at2759"/>
<feature type="chain" id="PRO_5039936933" evidence="1">
    <location>
        <begin position="28"/>
        <end position="816"/>
    </location>
</feature>
<dbReference type="InterPro" id="IPR012938">
    <property type="entry name" value="Glc/Sorbosone_DH"/>
</dbReference>
<evidence type="ECO:0000313" key="4">
    <source>
        <dbReference type="Proteomes" id="UP000693970"/>
    </source>
</evidence>
<dbReference type="InterPro" id="IPR000782">
    <property type="entry name" value="FAS1_domain"/>
</dbReference>
<protein>
    <submittedName>
        <fullName evidence="3">PKD domain containing protein</fullName>
    </submittedName>
</protein>
<feature type="signal peptide" evidence="1">
    <location>
        <begin position="1"/>
        <end position="27"/>
    </location>
</feature>
<accession>A0A9K3KNR6</accession>
<reference evidence="3" key="2">
    <citation type="submission" date="2021-04" db="EMBL/GenBank/DDBJ databases">
        <authorList>
            <person name="Podell S."/>
        </authorList>
    </citation>
    <scope>NUCLEOTIDE SEQUENCE</scope>
    <source>
        <strain evidence="3">Hildebrandi</strain>
    </source>
</reference>
<dbReference type="PROSITE" id="PS50213">
    <property type="entry name" value="FAS1"/>
    <property type="match status" value="1"/>
</dbReference>
<name>A0A9K3KNR6_9STRA</name>
<dbReference type="SMART" id="SM00554">
    <property type="entry name" value="FAS1"/>
    <property type="match status" value="1"/>
</dbReference>
<dbReference type="AlphaFoldDB" id="A0A9K3KNR6"/>
<evidence type="ECO:0000313" key="3">
    <source>
        <dbReference type="EMBL" id="KAG7346756.1"/>
    </source>
</evidence>
<organism evidence="3 4">
    <name type="scientific">Nitzschia inconspicua</name>
    <dbReference type="NCBI Taxonomy" id="303405"/>
    <lineage>
        <taxon>Eukaryota</taxon>
        <taxon>Sar</taxon>
        <taxon>Stramenopiles</taxon>
        <taxon>Ochrophyta</taxon>
        <taxon>Bacillariophyta</taxon>
        <taxon>Bacillariophyceae</taxon>
        <taxon>Bacillariophycidae</taxon>
        <taxon>Bacillariales</taxon>
        <taxon>Bacillariaceae</taxon>
        <taxon>Nitzschia</taxon>
    </lineage>
</organism>
<sequence length="816" mass="90815">MSTKKTASFSALLLLFLSISPIPNAFCLPAGFRDEGVNFKSGTKGFSFVPKENGGHMLLVCQRKGEVIAMLEPDTPDSQTVTVLDIEHKVCRDGERGISQIQPHPNFLRNRYIYLFYTYDKHGNCEFSTTNGPVNVVSRFRLTEDLKMVDEKILLQTSPLPAKVHNAGDMVFGNDGFLYVSIGDGGEANVYSNAQKLNTLLGSIVRITDSGGIPPDNPFRGDSDSACSGEGATSSFRRCSEIFAYGFRNPFRFAMNPNEKGFTQLFVSDVGGAAWEEISEVTSQKPGLNYGYRYREGPCKRGSKSDCKPDDKYEDPLYWYEHNSDGDGAVTGGAFVPNDIGWPQAYRNKLMFADFVFKKIYLLERDGDWCRNCNPPRPEYEKNEFRSLDSIGQPVQLTFGPYKNTQALYYSVWDPDGRYTIRRVIYEGGGDSSNNAPDASIKIEDRNYRVGEDIVFDGSESSDPDNHRLVYSYPFATTRDNLCRWEVFTLVGSAKDDDGNPLSDSDLTWEVRQHHNTHYHPFLEPTKGNQITIPGAPSPEDFEASINSYLEVLLTATDKDGVTSTVTVDIMPKTKSIYFSTDPPGLEVILDGFDIETPKDRPLEVITWINHNLVIDVKDQKGYEFDGLSNGVQSRHSEIKIGDESDMFVIKFSSPTSQEGCSTIYDILCSTDELSEFCAVIEAAGLRNAFQSGAWTVFAPTNQAFSEFPTDLMQSESVVFSSGESRLEDVILFHTSDTAVLFKNDLPCVAGQNLVPSAIGKDSRTLCDRHVPRFQKGKGNADNALPEIVNFDIQACNGVIHTVNKILLFDKLVPIL</sequence>
<dbReference type="EMBL" id="JAGRRH010000021">
    <property type="protein sequence ID" value="KAG7346756.1"/>
    <property type="molecule type" value="Genomic_DNA"/>
</dbReference>
<keyword evidence="4" id="KW-1185">Reference proteome</keyword>
<dbReference type="PANTHER" id="PTHR19328">
    <property type="entry name" value="HEDGEHOG-INTERACTING PROTEIN"/>
    <property type="match status" value="1"/>
</dbReference>
<keyword evidence="1" id="KW-0732">Signal</keyword>
<evidence type="ECO:0000256" key="1">
    <source>
        <dbReference type="SAM" id="SignalP"/>
    </source>
</evidence>
<dbReference type="Pfam" id="PF07995">
    <property type="entry name" value="GSDH"/>
    <property type="match status" value="1"/>
</dbReference>
<reference evidence="3" key="1">
    <citation type="journal article" date="2021" name="Sci. Rep.">
        <title>Diploid genomic architecture of Nitzschia inconspicua, an elite biomass production diatom.</title>
        <authorList>
            <person name="Oliver A."/>
            <person name="Podell S."/>
            <person name="Pinowska A."/>
            <person name="Traller J.C."/>
            <person name="Smith S.R."/>
            <person name="McClure R."/>
            <person name="Beliaev A."/>
            <person name="Bohutskyi P."/>
            <person name="Hill E.A."/>
            <person name="Rabines A."/>
            <person name="Zheng H."/>
            <person name="Allen L.Z."/>
            <person name="Kuo A."/>
            <person name="Grigoriev I.V."/>
            <person name="Allen A.E."/>
            <person name="Hazlebeck D."/>
            <person name="Allen E.E."/>
        </authorList>
    </citation>
    <scope>NUCLEOTIDE SEQUENCE</scope>
    <source>
        <strain evidence="3">Hildebrandi</strain>
    </source>
</reference>